<dbReference type="PANTHER" id="PTHR12980">
    <property type="entry name" value="UBIQUINOL-CYTOCHROME C REDUCTASE COMPLEX, SUBUNIT X"/>
    <property type="match status" value="1"/>
</dbReference>
<reference evidence="14" key="1">
    <citation type="journal article" date="2016" name="Proc. Natl. Acad. Sci. U.S.A.">
        <title>Comparative genomics of biotechnologically important yeasts.</title>
        <authorList>
            <person name="Riley R."/>
            <person name="Haridas S."/>
            <person name="Wolfe K.H."/>
            <person name="Lopes M.R."/>
            <person name="Hittinger C.T."/>
            <person name="Goeker M."/>
            <person name="Salamov A.A."/>
            <person name="Wisecaver J.H."/>
            <person name="Long T.M."/>
            <person name="Calvey C.H."/>
            <person name="Aerts A.L."/>
            <person name="Barry K.W."/>
            <person name="Choi C."/>
            <person name="Clum A."/>
            <person name="Coughlan A.Y."/>
            <person name="Deshpande S."/>
            <person name="Douglass A.P."/>
            <person name="Hanson S.J."/>
            <person name="Klenk H.-P."/>
            <person name="LaButti K.M."/>
            <person name="Lapidus A."/>
            <person name="Lindquist E.A."/>
            <person name="Lipzen A.M."/>
            <person name="Meier-Kolthoff J.P."/>
            <person name="Ohm R.A."/>
            <person name="Otillar R.P."/>
            <person name="Pangilinan J.L."/>
            <person name="Peng Y."/>
            <person name="Rokas A."/>
            <person name="Rosa C.A."/>
            <person name="Scheuner C."/>
            <person name="Sibirny A.A."/>
            <person name="Slot J.C."/>
            <person name="Stielow J.B."/>
            <person name="Sun H."/>
            <person name="Kurtzman C.P."/>
            <person name="Blackwell M."/>
            <person name="Grigoriev I.V."/>
            <person name="Jeffries T.W."/>
        </authorList>
    </citation>
    <scope>NUCLEOTIDE SEQUENCE [LARGE SCALE GENOMIC DNA]</scope>
    <source>
        <strain evidence="14">NRRL Y-1626</strain>
    </source>
</reference>
<keyword evidence="3 12" id="KW-0813">Transport</keyword>
<keyword evidence="5 12" id="KW-0812">Transmembrane</keyword>
<keyword evidence="9 12" id="KW-0496">Mitochondrion</keyword>
<name>A0A1B7TJG6_9ASCO</name>
<keyword evidence="14" id="KW-1185">Reference proteome</keyword>
<comment type="function">
    <text evidence="12">Component of the ubiquinol-cytochrome c oxidoreductase, a multisubunit transmembrane complex that is part of the mitochondrial electron transport chain which drives oxidative phosphorylation. The complex plays an important role in the uptake of multiple carbon sources present in different host niches.</text>
</comment>
<organism evidence="13 14">
    <name type="scientific">Hanseniaspora valbyensis NRRL Y-1626</name>
    <dbReference type="NCBI Taxonomy" id="766949"/>
    <lineage>
        <taxon>Eukaryota</taxon>
        <taxon>Fungi</taxon>
        <taxon>Dikarya</taxon>
        <taxon>Ascomycota</taxon>
        <taxon>Saccharomycotina</taxon>
        <taxon>Saccharomycetes</taxon>
        <taxon>Saccharomycodales</taxon>
        <taxon>Saccharomycodaceae</taxon>
        <taxon>Hanseniaspora</taxon>
    </lineage>
</organism>
<evidence type="ECO:0000256" key="2">
    <source>
        <dbReference type="ARBA" id="ARBA00007856"/>
    </source>
</evidence>
<evidence type="ECO:0000256" key="5">
    <source>
        <dbReference type="ARBA" id="ARBA00022692"/>
    </source>
</evidence>
<dbReference type="Proteomes" id="UP000092321">
    <property type="component" value="Unassembled WGS sequence"/>
</dbReference>
<accession>A0A1B7TJG6</accession>
<evidence type="ECO:0000256" key="9">
    <source>
        <dbReference type="ARBA" id="ARBA00023128"/>
    </source>
</evidence>
<evidence type="ECO:0000256" key="6">
    <source>
        <dbReference type="ARBA" id="ARBA00022792"/>
    </source>
</evidence>
<dbReference type="GO" id="GO:0005743">
    <property type="term" value="C:mitochondrial inner membrane"/>
    <property type="evidence" value="ECO:0007669"/>
    <property type="project" value="UniProtKB-SubCell"/>
</dbReference>
<dbReference type="FunFam" id="1.20.5.260:FF:000001">
    <property type="entry name" value="Cytochrome b-c1 complex subunit 9"/>
    <property type="match status" value="1"/>
</dbReference>
<evidence type="ECO:0000256" key="3">
    <source>
        <dbReference type="ARBA" id="ARBA00022448"/>
    </source>
</evidence>
<dbReference type="Gene3D" id="1.20.5.260">
    <property type="entry name" value="Cytochrome b-c1 complex subunit 9"/>
    <property type="match status" value="1"/>
</dbReference>
<dbReference type="Pfam" id="PF05365">
    <property type="entry name" value="UCR_UQCRX_QCR9"/>
    <property type="match status" value="1"/>
</dbReference>
<dbReference type="OrthoDB" id="44067at2759"/>
<evidence type="ECO:0000313" key="14">
    <source>
        <dbReference type="Proteomes" id="UP000092321"/>
    </source>
</evidence>
<evidence type="ECO:0000256" key="4">
    <source>
        <dbReference type="ARBA" id="ARBA00022660"/>
    </source>
</evidence>
<keyword evidence="10 12" id="KW-0472">Membrane</keyword>
<evidence type="ECO:0000256" key="10">
    <source>
        <dbReference type="ARBA" id="ARBA00023136"/>
    </source>
</evidence>
<keyword evidence="8 12" id="KW-1133">Transmembrane helix</keyword>
<dbReference type="SUPFAM" id="SSF81514">
    <property type="entry name" value="Subunit X (non-heme 7 kDa protein) of cytochrome bc1 complex (Ubiquinol-cytochrome c reductase)"/>
    <property type="match status" value="1"/>
</dbReference>
<comment type="caution">
    <text evidence="13">The sequence shown here is derived from an EMBL/GenBank/DDBJ whole genome shotgun (WGS) entry which is preliminary data.</text>
</comment>
<protein>
    <recommendedName>
        <fullName evidence="11 12">Complex III subunit 9</fullName>
    </recommendedName>
</protein>
<evidence type="ECO:0000256" key="11">
    <source>
        <dbReference type="ARBA" id="ARBA00044247"/>
    </source>
</evidence>
<dbReference type="GO" id="GO:0045275">
    <property type="term" value="C:respiratory chain complex III"/>
    <property type="evidence" value="ECO:0007669"/>
    <property type="project" value="UniProtKB-UniRule"/>
</dbReference>
<comment type="similarity">
    <text evidence="2 12">Belongs to the UQCR10/QCR9 family.</text>
</comment>
<keyword evidence="6 12" id="KW-0999">Mitochondrion inner membrane</keyword>
<proteinExistence type="inferred from homology"/>
<feature type="transmembrane region" description="Helical" evidence="12">
    <location>
        <begin position="16"/>
        <end position="36"/>
    </location>
</feature>
<evidence type="ECO:0000256" key="12">
    <source>
        <dbReference type="RuleBase" id="RU368056"/>
    </source>
</evidence>
<dbReference type="GO" id="GO:0006122">
    <property type="term" value="P:mitochondrial electron transport, ubiquinol to cytochrome c"/>
    <property type="evidence" value="ECO:0007669"/>
    <property type="project" value="UniProtKB-UniRule"/>
</dbReference>
<dbReference type="AlphaFoldDB" id="A0A1B7TJG6"/>
<sequence>MSFQSVIYNTFFKRNATYVTAILFGAFAFQPSYDVFITKFIENRNKGKLWSDVKAKLGASEEEDEDDD</sequence>
<comment type="subunit">
    <text evidence="12">Component of the ubiquinol-cytochrome c oxidoreductase (cytochrome b-c1 complex, complex III, CIII), a multisubunit enzyme composed of 3 respiratory subunits cytochrome b, cytochrome c1 and Rieske protein, 2 core protein subunits, and additional low-molecular weight protein subunits.</text>
</comment>
<dbReference type="EMBL" id="LXPE01000002">
    <property type="protein sequence ID" value="OBA28900.1"/>
    <property type="molecule type" value="Genomic_DNA"/>
</dbReference>
<keyword evidence="7 12" id="KW-0249">Electron transport</keyword>
<gene>
    <name evidence="13" type="ORF">HANVADRAFT_84660</name>
</gene>
<dbReference type="InterPro" id="IPR008027">
    <property type="entry name" value="QCR9"/>
</dbReference>
<evidence type="ECO:0000256" key="8">
    <source>
        <dbReference type="ARBA" id="ARBA00022989"/>
    </source>
</evidence>
<dbReference type="InterPro" id="IPR036656">
    <property type="entry name" value="QCR9_sf"/>
</dbReference>
<evidence type="ECO:0000256" key="1">
    <source>
        <dbReference type="ARBA" id="ARBA00004434"/>
    </source>
</evidence>
<keyword evidence="4 12" id="KW-0679">Respiratory chain</keyword>
<evidence type="ECO:0000256" key="7">
    <source>
        <dbReference type="ARBA" id="ARBA00022982"/>
    </source>
</evidence>
<dbReference type="PANTHER" id="PTHR12980:SF0">
    <property type="entry name" value="CYTOCHROME B-C1 COMPLEX SUBUNIT 9"/>
    <property type="match status" value="1"/>
</dbReference>
<comment type="subcellular location">
    <subcellularLocation>
        <location evidence="1 12">Mitochondrion inner membrane</location>
        <topology evidence="1 12">Single-pass membrane protein</topology>
    </subcellularLocation>
</comment>
<evidence type="ECO:0000313" key="13">
    <source>
        <dbReference type="EMBL" id="OBA28900.1"/>
    </source>
</evidence>